<feature type="signal peptide" evidence="1">
    <location>
        <begin position="1"/>
        <end position="35"/>
    </location>
</feature>
<accession>A0A2L0F2V0</accession>
<proteinExistence type="predicted"/>
<sequence length="425" mass="43023">MAHHRDGCVRRRSFAAPLALGAALAVALGAGTSAAQTWTGGRMSPILDEIVAVDETGEPHWPFGNEDVAGDGDTFDEPEQAIDFRTAYAVADAGRLWARAYVSQQVSISADVTLFVFIDADRNQGTGGPAGGPPAETVLNPQFTEDSSPGGYEYVLGVKGDGTRAGFWTFEAGAYVETPLMETQVSIEAGVDIDPVLINQANRGYTQASIELGVVSVSSTCDANLYFRSVNAAAALGPGDLDVGIAAPCVPADADDDRVPDVVVTPSGCSSDDDCAGNGVCVSGDCVLPVSCYEDVDCDAGEDCLPDGRCVPVASGTCTSNDDCGDLVCVDGQCTACTLGGDQCGAGERCAPTGRCVSGSASSGAGGPGGPDDPGIQPGDEVRGGACACATGPAPYGGGALSLLAVGGLALRWRRRPRRGPGAGR</sequence>
<evidence type="ECO:0008006" key="4">
    <source>
        <dbReference type="Google" id="ProtNLM"/>
    </source>
</evidence>
<reference evidence="2 3" key="1">
    <citation type="submission" date="2015-09" db="EMBL/GenBank/DDBJ databases">
        <title>Sorangium comparison.</title>
        <authorList>
            <person name="Zaburannyi N."/>
            <person name="Bunk B."/>
            <person name="Overmann J."/>
            <person name="Mueller R."/>
        </authorList>
    </citation>
    <scope>NUCLEOTIDE SEQUENCE [LARGE SCALE GENOMIC DNA]</scope>
    <source>
        <strain evidence="2 3">So ce26</strain>
    </source>
</reference>
<dbReference type="EMBL" id="CP012673">
    <property type="protein sequence ID" value="AUX45831.1"/>
    <property type="molecule type" value="Genomic_DNA"/>
</dbReference>
<evidence type="ECO:0000256" key="1">
    <source>
        <dbReference type="SAM" id="SignalP"/>
    </source>
</evidence>
<protein>
    <recommendedName>
        <fullName evidence="4">Secreted protein</fullName>
    </recommendedName>
</protein>
<dbReference type="Proteomes" id="UP000238348">
    <property type="component" value="Chromosome"/>
</dbReference>
<gene>
    <name evidence="2" type="ORF">SOCE26_073270</name>
</gene>
<evidence type="ECO:0000313" key="2">
    <source>
        <dbReference type="EMBL" id="AUX45831.1"/>
    </source>
</evidence>
<organism evidence="2 3">
    <name type="scientific">Sorangium cellulosum</name>
    <name type="common">Polyangium cellulosum</name>
    <dbReference type="NCBI Taxonomy" id="56"/>
    <lineage>
        <taxon>Bacteria</taxon>
        <taxon>Pseudomonadati</taxon>
        <taxon>Myxococcota</taxon>
        <taxon>Polyangia</taxon>
        <taxon>Polyangiales</taxon>
        <taxon>Polyangiaceae</taxon>
        <taxon>Sorangium</taxon>
    </lineage>
</organism>
<dbReference type="AlphaFoldDB" id="A0A2L0F2V0"/>
<name>A0A2L0F2V0_SORCE</name>
<feature type="chain" id="PRO_5014960054" description="Secreted protein" evidence="1">
    <location>
        <begin position="36"/>
        <end position="425"/>
    </location>
</feature>
<evidence type="ECO:0000313" key="3">
    <source>
        <dbReference type="Proteomes" id="UP000238348"/>
    </source>
</evidence>
<keyword evidence="1" id="KW-0732">Signal</keyword>